<dbReference type="InterPro" id="IPR016181">
    <property type="entry name" value="Acyl_CoA_acyltransferase"/>
</dbReference>
<dbReference type="InterPro" id="IPR000182">
    <property type="entry name" value="GNAT_dom"/>
</dbReference>
<dbReference type="GO" id="GO:0016747">
    <property type="term" value="F:acyltransferase activity, transferring groups other than amino-acyl groups"/>
    <property type="evidence" value="ECO:0007669"/>
    <property type="project" value="InterPro"/>
</dbReference>
<evidence type="ECO:0000313" key="2">
    <source>
        <dbReference type="EMBL" id="PCC48529.1"/>
    </source>
</evidence>
<protein>
    <recommendedName>
        <fullName evidence="1">N-acetyltransferase domain-containing protein</fullName>
    </recommendedName>
</protein>
<dbReference type="Pfam" id="PF00583">
    <property type="entry name" value="Acetyltransf_1"/>
    <property type="match status" value="1"/>
</dbReference>
<feature type="domain" description="N-acetyltransferase" evidence="1">
    <location>
        <begin position="3"/>
        <end position="185"/>
    </location>
</feature>
<evidence type="ECO:0000313" key="3">
    <source>
        <dbReference type="Proteomes" id="UP000217720"/>
    </source>
</evidence>
<dbReference type="PROSITE" id="PS51186">
    <property type="entry name" value="GNAT"/>
    <property type="match status" value="1"/>
</dbReference>
<dbReference type="AlphaFoldDB" id="A0A2A3ZAG5"/>
<dbReference type="InterPro" id="IPR052523">
    <property type="entry name" value="Trichothecene_AcTrans"/>
</dbReference>
<dbReference type="Proteomes" id="UP000217720">
    <property type="component" value="Unassembled WGS sequence"/>
</dbReference>
<dbReference type="CDD" id="cd04301">
    <property type="entry name" value="NAT_SF"/>
    <property type="match status" value="1"/>
</dbReference>
<reference evidence="2 3" key="1">
    <citation type="journal article" date="2017" name="Elife">
        <title>Extensive horizontal gene transfer in cheese-associated bacteria.</title>
        <authorList>
            <person name="Bonham K.S."/>
            <person name="Wolfe B.E."/>
            <person name="Dutton R.J."/>
        </authorList>
    </citation>
    <scope>NUCLEOTIDE SEQUENCE [LARGE SCALE GENOMIC DNA]</scope>
    <source>
        <strain evidence="2 3">900_6</strain>
    </source>
</reference>
<organism evidence="2 3">
    <name type="scientific">Brevibacterium aurantiacum</name>
    <dbReference type="NCBI Taxonomy" id="273384"/>
    <lineage>
        <taxon>Bacteria</taxon>
        <taxon>Bacillati</taxon>
        <taxon>Actinomycetota</taxon>
        <taxon>Actinomycetes</taxon>
        <taxon>Micrococcales</taxon>
        <taxon>Brevibacteriaceae</taxon>
        <taxon>Brevibacterium</taxon>
    </lineage>
</organism>
<dbReference type="Gene3D" id="3.40.630.30">
    <property type="match status" value="1"/>
</dbReference>
<sequence>MTPTVRIAEAADLASAARTLKSAFKDYPWTRWVIPEEGYEERLYDLQRIYLEHALKHGVVMTTKDFGGAIALLPADAPAPDQTIMDQIVNLHGDRIDRISQSPTNPGTWTLETIGVRADHQGRGHGSALIAHGVREAIAQGAKAVNLETSDIRNVRLYERNGFRVTQHTETIDGPPTWHMEFNIGPAHKAVPPAPTAPNCR</sequence>
<comment type="caution">
    <text evidence="2">The sequence shown here is derived from an EMBL/GenBank/DDBJ whole genome shotgun (WGS) entry which is preliminary data.</text>
</comment>
<accession>A0A2A3ZAG5</accession>
<dbReference type="PANTHER" id="PTHR42791:SF1">
    <property type="entry name" value="N-ACETYLTRANSFERASE DOMAIN-CONTAINING PROTEIN"/>
    <property type="match status" value="1"/>
</dbReference>
<dbReference type="EMBL" id="NRGO01000038">
    <property type="protein sequence ID" value="PCC48529.1"/>
    <property type="molecule type" value="Genomic_DNA"/>
</dbReference>
<name>A0A2A3ZAG5_BREAU</name>
<dbReference type="PANTHER" id="PTHR42791">
    <property type="entry name" value="GNAT FAMILY ACETYLTRANSFERASE"/>
    <property type="match status" value="1"/>
</dbReference>
<proteinExistence type="predicted"/>
<gene>
    <name evidence="2" type="ORF">CIK62_18145</name>
</gene>
<dbReference type="RefSeq" id="WP_096161355.1">
    <property type="nucleotide sequence ID" value="NZ_JABUYC010000026.1"/>
</dbReference>
<dbReference type="SUPFAM" id="SSF55729">
    <property type="entry name" value="Acyl-CoA N-acyltransferases (Nat)"/>
    <property type="match status" value="1"/>
</dbReference>
<evidence type="ECO:0000259" key="1">
    <source>
        <dbReference type="PROSITE" id="PS51186"/>
    </source>
</evidence>